<dbReference type="OMA" id="EEEHYHY"/>
<evidence type="ECO:0000313" key="6">
    <source>
        <dbReference type="EnsemblPlants" id="OB03G28730.1"/>
    </source>
</evidence>
<dbReference type="GO" id="GO:0005737">
    <property type="term" value="C:cytoplasm"/>
    <property type="evidence" value="ECO:0007669"/>
    <property type="project" value="TreeGrafter"/>
</dbReference>
<dbReference type="Pfam" id="PF13639">
    <property type="entry name" value="zf-RING_2"/>
    <property type="match status" value="1"/>
</dbReference>
<evidence type="ECO:0000256" key="3">
    <source>
        <dbReference type="ARBA" id="ARBA00022833"/>
    </source>
</evidence>
<organism evidence="6">
    <name type="scientific">Oryza brachyantha</name>
    <name type="common">malo sina</name>
    <dbReference type="NCBI Taxonomy" id="4533"/>
    <lineage>
        <taxon>Eukaryota</taxon>
        <taxon>Viridiplantae</taxon>
        <taxon>Streptophyta</taxon>
        <taxon>Embryophyta</taxon>
        <taxon>Tracheophyta</taxon>
        <taxon>Spermatophyta</taxon>
        <taxon>Magnoliopsida</taxon>
        <taxon>Liliopsida</taxon>
        <taxon>Poales</taxon>
        <taxon>Poaceae</taxon>
        <taxon>BOP clade</taxon>
        <taxon>Oryzoideae</taxon>
        <taxon>Oryzeae</taxon>
        <taxon>Oryzinae</taxon>
        <taxon>Oryza</taxon>
    </lineage>
</organism>
<protein>
    <recommendedName>
        <fullName evidence="5">RING-type domain-containing protein</fullName>
    </recommendedName>
</protein>
<dbReference type="KEGG" id="obr:102720315"/>
<dbReference type="GO" id="GO:0008270">
    <property type="term" value="F:zinc ion binding"/>
    <property type="evidence" value="ECO:0007669"/>
    <property type="project" value="UniProtKB-KW"/>
</dbReference>
<dbReference type="PROSITE" id="PS50089">
    <property type="entry name" value="ZF_RING_2"/>
    <property type="match status" value="1"/>
</dbReference>
<evidence type="ECO:0000256" key="2">
    <source>
        <dbReference type="ARBA" id="ARBA00022771"/>
    </source>
</evidence>
<dbReference type="GO" id="GO:0061630">
    <property type="term" value="F:ubiquitin protein ligase activity"/>
    <property type="evidence" value="ECO:0007669"/>
    <property type="project" value="TreeGrafter"/>
</dbReference>
<keyword evidence="3" id="KW-0862">Zinc</keyword>
<name>J3LP97_ORYBR</name>
<sequence>MDDDDGDVDVLSFAYQVAMRAMFLQPFIDQILREELAQPTGGGTGGGGAPASEEAIRALKDVAITEGGDQPKDVCAICLEETAAAAWKEMPCGHQFHGACLEKWLRMHGTCPMCRHQMPTAPAAEVEVVDALATSDSILVMIRVRSPNDDGAAPVEHNIYDDIYQIYEIPFVPSTNP</sequence>
<dbReference type="SMART" id="SM00184">
    <property type="entry name" value="RING"/>
    <property type="match status" value="1"/>
</dbReference>
<feature type="domain" description="RING-type" evidence="5">
    <location>
        <begin position="75"/>
        <end position="115"/>
    </location>
</feature>
<proteinExistence type="predicted"/>
<dbReference type="PANTHER" id="PTHR15710">
    <property type="entry name" value="E3 UBIQUITIN-PROTEIN LIGASE PRAJA"/>
    <property type="match status" value="1"/>
</dbReference>
<dbReference type="OrthoDB" id="696079at2759"/>
<dbReference type="SMART" id="SM00744">
    <property type="entry name" value="RINGv"/>
    <property type="match status" value="1"/>
</dbReference>
<keyword evidence="1" id="KW-0479">Metal-binding</keyword>
<accession>J3LP97</accession>
<evidence type="ECO:0000259" key="5">
    <source>
        <dbReference type="PROSITE" id="PS50089"/>
    </source>
</evidence>
<dbReference type="InterPro" id="IPR013083">
    <property type="entry name" value="Znf_RING/FYVE/PHD"/>
</dbReference>
<keyword evidence="7" id="KW-1185">Reference proteome</keyword>
<dbReference type="eggNOG" id="KOG0800">
    <property type="taxonomic scope" value="Eukaryota"/>
</dbReference>
<dbReference type="Gene3D" id="3.30.40.10">
    <property type="entry name" value="Zinc/RING finger domain, C3HC4 (zinc finger)"/>
    <property type="match status" value="1"/>
</dbReference>
<dbReference type="GO" id="GO:0016567">
    <property type="term" value="P:protein ubiquitination"/>
    <property type="evidence" value="ECO:0007669"/>
    <property type="project" value="TreeGrafter"/>
</dbReference>
<dbReference type="InterPro" id="IPR011016">
    <property type="entry name" value="Znf_RING-CH"/>
</dbReference>
<evidence type="ECO:0000313" key="7">
    <source>
        <dbReference type="Proteomes" id="UP000006038"/>
    </source>
</evidence>
<reference evidence="6" key="1">
    <citation type="journal article" date="2013" name="Nat. Commun.">
        <title>Whole-genome sequencing of Oryza brachyantha reveals mechanisms underlying Oryza genome evolution.</title>
        <authorList>
            <person name="Chen J."/>
            <person name="Huang Q."/>
            <person name="Gao D."/>
            <person name="Wang J."/>
            <person name="Lang Y."/>
            <person name="Liu T."/>
            <person name="Li B."/>
            <person name="Bai Z."/>
            <person name="Luis Goicoechea J."/>
            <person name="Liang C."/>
            <person name="Chen C."/>
            <person name="Zhang W."/>
            <person name="Sun S."/>
            <person name="Liao Y."/>
            <person name="Zhang X."/>
            <person name="Yang L."/>
            <person name="Song C."/>
            <person name="Wang M."/>
            <person name="Shi J."/>
            <person name="Liu G."/>
            <person name="Liu J."/>
            <person name="Zhou H."/>
            <person name="Zhou W."/>
            <person name="Yu Q."/>
            <person name="An N."/>
            <person name="Chen Y."/>
            <person name="Cai Q."/>
            <person name="Wang B."/>
            <person name="Liu B."/>
            <person name="Min J."/>
            <person name="Huang Y."/>
            <person name="Wu H."/>
            <person name="Li Z."/>
            <person name="Zhang Y."/>
            <person name="Yin Y."/>
            <person name="Song W."/>
            <person name="Jiang J."/>
            <person name="Jackson S.A."/>
            <person name="Wing R.A."/>
            <person name="Wang J."/>
            <person name="Chen M."/>
        </authorList>
    </citation>
    <scope>NUCLEOTIDE SEQUENCE [LARGE SCALE GENOMIC DNA]</scope>
    <source>
        <strain evidence="6">cv. IRGC 101232</strain>
    </source>
</reference>
<dbReference type="PANTHER" id="PTHR15710:SF132">
    <property type="entry name" value="E3 UBIQUITIN-PROTEIN LIGASE MPSR1"/>
    <property type="match status" value="1"/>
</dbReference>
<dbReference type="SUPFAM" id="SSF57850">
    <property type="entry name" value="RING/U-box"/>
    <property type="match status" value="1"/>
</dbReference>
<dbReference type="Gramene" id="OB03G28730.1">
    <property type="protein sequence ID" value="OB03G28730.1"/>
    <property type="gene ID" value="OB03G28730"/>
</dbReference>
<gene>
    <name evidence="6" type="primary">LOC102720315</name>
</gene>
<dbReference type="EnsemblPlants" id="OB03G28730.1">
    <property type="protein sequence ID" value="OB03G28730.1"/>
    <property type="gene ID" value="OB03G28730"/>
</dbReference>
<dbReference type="CDD" id="cd16454">
    <property type="entry name" value="RING-H2_PA-TM-RING"/>
    <property type="match status" value="1"/>
</dbReference>
<dbReference type="AlphaFoldDB" id="J3LP97"/>
<dbReference type="Proteomes" id="UP000006038">
    <property type="component" value="Chromosome 3"/>
</dbReference>
<dbReference type="GeneID" id="102720315"/>
<dbReference type="InterPro" id="IPR001841">
    <property type="entry name" value="Znf_RING"/>
</dbReference>
<evidence type="ECO:0000256" key="4">
    <source>
        <dbReference type="PROSITE-ProRule" id="PRU00175"/>
    </source>
</evidence>
<reference evidence="6" key="2">
    <citation type="submission" date="2013-04" db="UniProtKB">
        <authorList>
            <consortium name="EnsemblPlants"/>
        </authorList>
    </citation>
    <scope>IDENTIFICATION</scope>
</reference>
<dbReference type="HOGENOM" id="CLU_034892_4_2_1"/>
<keyword evidence="2 4" id="KW-0863">Zinc-finger</keyword>
<evidence type="ECO:0000256" key="1">
    <source>
        <dbReference type="ARBA" id="ARBA00022723"/>
    </source>
</evidence>